<sequence>MDQLTEELQAALDNLKSQTGKIHHCEEEIERFREKMDSHQKCKSVSSSAERSRYLSIILSLRYPRSLSVSNHSSSTAFSADGANHLMTYYPLHLLWTGPTDKPHMYTIYTNTHKQEVHLTLMMGYVMVAACMCVCVCVCGNDAMLAGLSVENSSFAVWEAFVVLCRQCCYACRNVSLRINVGILSSDRREREIDQSPPQSQPTLQPKRLDYQESFETSPFVHSMLVMISF</sequence>
<evidence type="ECO:0000256" key="1">
    <source>
        <dbReference type="SAM" id="Coils"/>
    </source>
</evidence>
<dbReference type="EMBL" id="JAYMGO010000024">
    <property type="protein sequence ID" value="KAL1248622.1"/>
    <property type="molecule type" value="Genomic_DNA"/>
</dbReference>
<keyword evidence="1" id="KW-0175">Coiled coil</keyword>
<keyword evidence="3" id="KW-1185">Reference proteome</keyword>
<proteinExistence type="predicted"/>
<gene>
    <name evidence="2" type="ORF">QQF64_021940</name>
</gene>
<protein>
    <submittedName>
        <fullName evidence="2">Uncharacterized protein</fullName>
    </submittedName>
</protein>
<reference evidence="2 3" key="1">
    <citation type="submission" date="2023-09" db="EMBL/GenBank/DDBJ databases">
        <authorList>
            <person name="Wang M."/>
        </authorList>
    </citation>
    <scope>NUCLEOTIDE SEQUENCE [LARGE SCALE GENOMIC DNA]</scope>
    <source>
        <strain evidence="2">GT-2023</strain>
        <tissue evidence="2">Liver</tissue>
    </source>
</reference>
<dbReference type="Proteomes" id="UP001558613">
    <property type="component" value="Unassembled WGS sequence"/>
</dbReference>
<evidence type="ECO:0000313" key="2">
    <source>
        <dbReference type="EMBL" id="KAL1248622.1"/>
    </source>
</evidence>
<organism evidence="2 3">
    <name type="scientific">Cirrhinus molitorella</name>
    <name type="common">mud carp</name>
    <dbReference type="NCBI Taxonomy" id="172907"/>
    <lineage>
        <taxon>Eukaryota</taxon>
        <taxon>Metazoa</taxon>
        <taxon>Chordata</taxon>
        <taxon>Craniata</taxon>
        <taxon>Vertebrata</taxon>
        <taxon>Euteleostomi</taxon>
        <taxon>Actinopterygii</taxon>
        <taxon>Neopterygii</taxon>
        <taxon>Teleostei</taxon>
        <taxon>Ostariophysi</taxon>
        <taxon>Cypriniformes</taxon>
        <taxon>Cyprinidae</taxon>
        <taxon>Labeoninae</taxon>
        <taxon>Labeonini</taxon>
        <taxon>Cirrhinus</taxon>
    </lineage>
</organism>
<comment type="caution">
    <text evidence="2">The sequence shown here is derived from an EMBL/GenBank/DDBJ whole genome shotgun (WGS) entry which is preliminary data.</text>
</comment>
<accession>A0ABR3LAD6</accession>
<evidence type="ECO:0000313" key="3">
    <source>
        <dbReference type="Proteomes" id="UP001558613"/>
    </source>
</evidence>
<feature type="coiled-coil region" evidence="1">
    <location>
        <begin position="1"/>
        <end position="35"/>
    </location>
</feature>
<name>A0ABR3LAD6_9TELE</name>